<keyword evidence="3" id="KW-0349">Heme</keyword>
<dbReference type="PANTHER" id="PTHR24305">
    <property type="entry name" value="CYTOCHROME P450"/>
    <property type="match status" value="1"/>
</dbReference>
<dbReference type="SUPFAM" id="SSF48264">
    <property type="entry name" value="Cytochrome P450"/>
    <property type="match status" value="1"/>
</dbReference>
<dbReference type="EMBL" id="JAXOVC010000001">
    <property type="protein sequence ID" value="KAK4508448.1"/>
    <property type="molecule type" value="Genomic_DNA"/>
</dbReference>
<comment type="similarity">
    <text evidence="2">Belongs to the cytochrome P450 family.</text>
</comment>
<evidence type="ECO:0000256" key="6">
    <source>
        <dbReference type="SAM" id="Phobius"/>
    </source>
</evidence>
<sequence length="508" mass="57519">MTSITSGGWLQDASRFSSISLLVGVCALLVAVLANIAYKLFFHPLREYPGPLLWRLTSLPADYHSFNGTLVFKLQEIHLKYGESVRISPNELSFTQSRAWKDIHGARNPEFPKDFRRTQLSPNGYYSILNAPKEEHARFRRLLAHAFSEKGLREQEPRIRQYMDLLVDRLNECVRSGQATNMVKWYTSCVFDVIGDLAWGESFGGLENREVHEWVPAVVGNTRYIFRASALERWGLGTFKTWLVDKKTLESRKKNFALATQKAEKRAAQKGDTHGDFWDRVLIKSAGDNSSGEGMVKEEMINNAAVLVLGGAETSASTLSAATYLLLQNPESMKKLVKEVRSTFKSSADIDVYSVNRLSYQFAVLEETMRIYPPVPDQAQRIPPVGGGFVNDKFIPELTTLHVPQMAANFMPQNFHRAWDFVPERWLDDAPAEFANDDKAAFQPFTLGNRNCIGRNLAYAEMRLVLAKVIYDFDMELDAKATGNWWDQKAFGVWSKGPLMVTLRAAKH</sequence>
<dbReference type="Pfam" id="PF00067">
    <property type="entry name" value="p450"/>
    <property type="match status" value="1"/>
</dbReference>
<evidence type="ECO:0008006" key="9">
    <source>
        <dbReference type="Google" id="ProtNLM"/>
    </source>
</evidence>
<protein>
    <recommendedName>
        <fullName evidence="9">Cytochrome P450</fullName>
    </recommendedName>
</protein>
<name>A0ABR0F655_ZASCE</name>
<reference evidence="7 8" key="1">
    <citation type="journal article" date="2023" name="G3 (Bethesda)">
        <title>A chromosome-level genome assembly of Zasmidium syzygii isolated from banana leaves.</title>
        <authorList>
            <person name="van Westerhoven A.C."/>
            <person name="Mehrabi R."/>
            <person name="Talebi R."/>
            <person name="Steentjes M.B.F."/>
            <person name="Corcolon B."/>
            <person name="Chong P.A."/>
            <person name="Kema G.H.J."/>
            <person name="Seidl M.F."/>
        </authorList>
    </citation>
    <scope>NUCLEOTIDE SEQUENCE [LARGE SCALE GENOMIC DNA]</scope>
    <source>
        <strain evidence="7 8">P124</strain>
    </source>
</reference>
<feature type="transmembrane region" description="Helical" evidence="6">
    <location>
        <begin position="16"/>
        <end position="38"/>
    </location>
</feature>
<evidence type="ECO:0000256" key="4">
    <source>
        <dbReference type="ARBA" id="ARBA00022723"/>
    </source>
</evidence>
<evidence type="ECO:0000256" key="5">
    <source>
        <dbReference type="ARBA" id="ARBA00023004"/>
    </source>
</evidence>
<evidence type="ECO:0000256" key="1">
    <source>
        <dbReference type="ARBA" id="ARBA00001971"/>
    </source>
</evidence>
<dbReference type="InterPro" id="IPR001128">
    <property type="entry name" value="Cyt_P450"/>
</dbReference>
<dbReference type="InterPro" id="IPR050121">
    <property type="entry name" value="Cytochrome_P450_monoxygenase"/>
</dbReference>
<dbReference type="PRINTS" id="PR00385">
    <property type="entry name" value="P450"/>
</dbReference>
<dbReference type="Gene3D" id="1.10.630.10">
    <property type="entry name" value="Cytochrome P450"/>
    <property type="match status" value="1"/>
</dbReference>
<evidence type="ECO:0000256" key="3">
    <source>
        <dbReference type="ARBA" id="ARBA00022617"/>
    </source>
</evidence>
<keyword evidence="8" id="KW-1185">Reference proteome</keyword>
<dbReference type="PRINTS" id="PR00463">
    <property type="entry name" value="EP450I"/>
</dbReference>
<dbReference type="InterPro" id="IPR036396">
    <property type="entry name" value="Cyt_P450_sf"/>
</dbReference>
<dbReference type="InterPro" id="IPR002401">
    <property type="entry name" value="Cyt_P450_E_grp-I"/>
</dbReference>
<comment type="caution">
    <text evidence="7">The sequence shown here is derived from an EMBL/GenBank/DDBJ whole genome shotgun (WGS) entry which is preliminary data.</text>
</comment>
<organism evidence="7 8">
    <name type="scientific">Zasmidium cellare</name>
    <name type="common">Wine cellar mold</name>
    <name type="synonym">Racodium cellare</name>
    <dbReference type="NCBI Taxonomy" id="395010"/>
    <lineage>
        <taxon>Eukaryota</taxon>
        <taxon>Fungi</taxon>
        <taxon>Dikarya</taxon>
        <taxon>Ascomycota</taxon>
        <taxon>Pezizomycotina</taxon>
        <taxon>Dothideomycetes</taxon>
        <taxon>Dothideomycetidae</taxon>
        <taxon>Mycosphaerellales</taxon>
        <taxon>Mycosphaerellaceae</taxon>
        <taxon>Zasmidium</taxon>
    </lineage>
</organism>
<keyword evidence="5" id="KW-0408">Iron</keyword>
<comment type="cofactor">
    <cofactor evidence="1">
        <name>heme</name>
        <dbReference type="ChEBI" id="CHEBI:30413"/>
    </cofactor>
</comment>
<keyword evidence="6" id="KW-0472">Membrane</keyword>
<dbReference type="CDD" id="cd11058">
    <property type="entry name" value="CYP60B-like"/>
    <property type="match status" value="1"/>
</dbReference>
<proteinExistence type="inferred from homology"/>
<evidence type="ECO:0000313" key="7">
    <source>
        <dbReference type="EMBL" id="KAK4508448.1"/>
    </source>
</evidence>
<evidence type="ECO:0000313" key="8">
    <source>
        <dbReference type="Proteomes" id="UP001305779"/>
    </source>
</evidence>
<keyword evidence="6" id="KW-1133">Transmembrane helix</keyword>
<gene>
    <name evidence="7" type="ORF">PRZ48_002186</name>
</gene>
<keyword evidence="6" id="KW-0812">Transmembrane</keyword>
<accession>A0ABR0F655</accession>
<dbReference type="PANTHER" id="PTHR24305:SF210">
    <property type="entry name" value="CYTOCHROME P450 MONOOXYGENASE ASQL-RELATED"/>
    <property type="match status" value="1"/>
</dbReference>
<dbReference type="Proteomes" id="UP001305779">
    <property type="component" value="Unassembled WGS sequence"/>
</dbReference>
<evidence type="ECO:0000256" key="2">
    <source>
        <dbReference type="ARBA" id="ARBA00010617"/>
    </source>
</evidence>
<keyword evidence="4" id="KW-0479">Metal-binding</keyword>